<protein>
    <submittedName>
        <fullName evidence="1">YbaB/EbfC family DNA-binding protein</fullName>
    </submittedName>
</protein>
<dbReference type="GO" id="GO:0003677">
    <property type="term" value="F:DNA binding"/>
    <property type="evidence" value="ECO:0007669"/>
    <property type="project" value="UniProtKB-KW"/>
</dbReference>
<gene>
    <name evidence="1" type="ORF">EBM89_16820</name>
</gene>
<keyword evidence="1" id="KW-0238">DNA-binding</keyword>
<dbReference type="Gene3D" id="3.30.1310.10">
    <property type="entry name" value="Nucleoid-associated protein YbaB-like domain"/>
    <property type="match status" value="1"/>
</dbReference>
<reference evidence="1 2" key="1">
    <citation type="submission" date="2018-10" db="EMBL/GenBank/DDBJ databases">
        <title>Isolation, diversity and antifungal activity of actinobacteria from wheat.</title>
        <authorList>
            <person name="Han C."/>
        </authorList>
    </citation>
    <scope>NUCLEOTIDE SEQUENCE [LARGE SCALE GENOMIC DNA]</scope>
    <source>
        <strain evidence="1 2">NEAU-YY56</strain>
    </source>
</reference>
<accession>A0A3M2ISW6</accession>
<dbReference type="Pfam" id="PF02575">
    <property type="entry name" value="YbaB_DNA_bd"/>
    <property type="match status" value="1"/>
</dbReference>
<sequence length="151" mass="15868">MTAARRGGRVVVLGTTAGGVGRAVTVRHVTGFFDDPDAALQRVQDDIRAAQQRAEQAADFKDTVDAIRGRARSPRGEVTVEVDTAGQLVDLRLADDATEIVARDLSAMILTTVRAAATDAARQALAATAQAFGEQSPVTAQMRAELAPRLG</sequence>
<dbReference type="InterPro" id="IPR036894">
    <property type="entry name" value="YbaB-like_sf"/>
</dbReference>
<dbReference type="InterPro" id="IPR004401">
    <property type="entry name" value="YbaB/EbfC"/>
</dbReference>
<dbReference type="AlphaFoldDB" id="A0A3M2ISW6"/>
<evidence type="ECO:0000313" key="1">
    <source>
        <dbReference type="EMBL" id="RMI05027.1"/>
    </source>
</evidence>
<dbReference type="Proteomes" id="UP000269289">
    <property type="component" value="Unassembled WGS sequence"/>
</dbReference>
<dbReference type="EMBL" id="RFFI01000117">
    <property type="protein sequence ID" value="RMI05027.1"/>
    <property type="molecule type" value="Genomic_DNA"/>
</dbReference>
<comment type="caution">
    <text evidence="1">The sequence shown here is derived from an EMBL/GenBank/DDBJ whole genome shotgun (WGS) entry which is preliminary data.</text>
</comment>
<evidence type="ECO:0000313" key="2">
    <source>
        <dbReference type="Proteomes" id="UP000269289"/>
    </source>
</evidence>
<dbReference type="SUPFAM" id="SSF82607">
    <property type="entry name" value="YbaB-like"/>
    <property type="match status" value="1"/>
</dbReference>
<proteinExistence type="predicted"/>
<organism evidence="1 2">
    <name type="scientific">Cellulomonas triticagri</name>
    <dbReference type="NCBI Taxonomy" id="2483352"/>
    <lineage>
        <taxon>Bacteria</taxon>
        <taxon>Bacillati</taxon>
        <taxon>Actinomycetota</taxon>
        <taxon>Actinomycetes</taxon>
        <taxon>Micrococcales</taxon>
        <taxon>Cellulomonadaceae</taxon>
        <taxon>Cellulomonas</taxon>
    </lineage>
</organism>
<keyword evidence="2" id="KW-1185">Reference proteome</keyword>
<name>A0A3M2ISW6_9CELL</name>